<name>A0A1C7M9F8_GRIFR</name>
<dbReference type="OrthoDB" id="3346544at2759"/>
<keyword evidence="2" id="KW-1185">Reference proteome</keyword>
<comment type="caution">
    <text evidence="1">The sequence shown here is derived from an EMBL/GenBank/DDBJ whole genome shotgun (WGS) entry which is preliminary data.</text>
</comment>
<dbReference type="AlphaFoldDB" id="A0A1C7M9F8"/>
<gene>
    <name evidence="1" type="ORF">A0H81_05883</name>
</gene>
<dbReference type="EMBL" id="LUGG01000006">
    <property type="protein sequence ID" value="OBZ73540.1"/>
    <property type="molecule type" value="Genomic_DNA"/>
</dbReference>
<sequence length="76" mass="8258">MFVAAVILSTTVTAHWIMTVIRAFDAFINFEGGTQPLLFYGNLSDITEVVKTGFLMTSLVVGDAMIILPSVDYLAV</sequence>
<evidence type="ECO:0000313" key="1">
    <source>
        <dbReference type="EMBL" id="OBZ73540.1"/>
    </source>
</evidence>
<reference evidence="1 2" key="1">
    <citation type="submission" date="2016-03" db="EMBL/GenBank/DDBJ databases">
        <title>Whole genome sequencing of Grifola frondosa 9006-11.</title>
        <authorList>
            <person name="Min B."/>
            <person name="Park H."/>
            <person name="Kim J.-G."/>
            <person name="Cho H."/>
            <person name="Oh Y.-L."/>
            <person name="Kong W.-S."/>
            <person name="Choi I.-G."/>
        </authorList>
    </citation>
    <scope>NUCLEOTIDE SEQUENCE [LARGE SCALE GENOMIC DNA]</scope>
    <source>
        <strain evidence="1 2">9006-11</strain>
    </source>
</reference>
<accession>A0A1C7M9F8</accession>
<dbReference type="STRING" id="5627.A0A1C7M9F8"/>
<proteinExistence type="predicted"/>
<protein>
    <submittedName>
        <fullName evidence="1">Uncharacterized protein</fullName>
    </submittedName>
</protein>
<dbReference type="Proteomes" id="UP000092993">
    <property type="component" value="Unassembled WGS sequence"/>
</dbReference>
<organism evidence="1 2">
    <name type="scientific">Grifola frondosa</name>
    <name type="common">Maitake</name>
    <name type="synonym">Polyporus frondosus</name>
    <dbReference type="NCBI Taxonomy" id="5627"/>
    <lineage>
        <taxon>Eukaryota</taxon>
        <taxon>Fungi</taxon>
        <taxon>Dikarya</taxon>
        <taxon>Basidiomycota</taxon>
        <taxon>Agaricomycotina</taxon>
        <taxon>Agaricomycetes</taxon>
        <taxon>Polyporales</taxon>
        <taxon>Grifolaceae</taxon>
        <taxon>Grifola</taxon>
    </lineage>
</organism>
<evidence type="ECO:0000313" key="2">
    <source>
        <dbReference type="Proteomes" id="UP000092993"/>
    </source>
</evidence>